<evidence type="ECO:0000313" key="3">
    <source>
        <dbReference type="Proteomes" id="UP000631791"/>
    </source>
</evidence>
<protein>
    <submittedName>
        <fullName evidence="2">DNA-binding NarL/FixJ family response regulator</fullName>
    </submittedName>
</protein>
<accession>A0ABS0KBR3</accession>
<comment type="caution">
    <text evidence="2">The sequence shown here is derived from an EMBL/GenBank/DDBJ whole genome shotgun (WGS) entry which is preliminary data.</text>
</comment>
<dbReference type="PROSITE" id="PS50043">
    <property type="entry name" value="HTH_LUXR_2"/>
    <property type="match status" value="1"/>
</dbReference>
<name>A0ABS0KBR3_9ACTN</name>
<dbReference type="Proteomes" id="UP000631791">
    <property type="component" value="Unassembled WGS sequence"/>
</dbReference>
<dbReference type="GO" id="GO:0003677">
    <property type="term" value="F:DNA binding"/>
    <property type="evidence" value="ECO:0007669"/>
    <property type="project" value="UniProtKB-KW"/>
</dbReference>
<dbReference type="InterPro" id="IPR051797">
    <property type="entry name" value="TrmB-like"/>
</dbReference>
<dbReference type="PANTHER" id="PTHR34293:SF1">
    <property type="entry name" value="HTH-TYPE TRANSCRIPTIONAL REGULATOR TRMBL2"/>
    <property type="match status" value="1"/>
</dbReference>
<dbReference type="EMBL" id="JADOTY010000001">
    <property type="protein sequence ID" value="MBG6105931.1"/>
    <property type="molecule type" value="Genomic_DNA"/>
</dbReference>
<evidence type="ECO:0000259" key="1">
    <source>
        <dbReference type="PROSITE" id="PS50043"/>
    </source>
</evidence>
<proteinExistence type="predicted"/>
<organism evidence="2 3">
    <name type="scientific">Micromonospora vinacea</name>
    <dbReference type="NCBI Taxonomy" id="709878"/>
    <lineage>
        <taxon>Bacteria</taxon>
        <taxon>Bacillati</taxon>
        <taxon>Actinomycetota</taxon>
        <taxon>Actinomycetes</taxon>
        <taxon>Micromonosporales</taxon>
        <taxon>Micromonosporaceae</taxon>
        <taxon>Micromonospora</taxon>
    </lineage>
</organism>
<dbReference type="SUPFAM" id="SSF46894">
    <property type="entry name" value="C-terminal effector domain of the bipartite response regulators"/>
    <property type="match status" value="1"/>
</dbReference>
<dbReference type="Pfam" id="PF00196">
    <property type="entry name" value="GerE"/>
    <property type="match status" value="1"/>
</dbReference>
<dbReference type="CDD" id="cd06170">
    <property type="entry name" value="LuxR_C_like"/>
    <property type="match status" value="1"/>
</dbReference>
<feature type="domain" description="HTH luxR-type" evidence="1">
    <location>
        <begin position="258"/>
        <end position="323"/>
    </location>
</feature>
<dbReference type="InterPro" id="IPR000792">
    <property type="entry name" value="Tscrpt_reg_LuxR_C"/>
</dbReference>
<dbReference type="InterPro" id="IPR036388">
    <property type="entry name" value="WH-like_DNA-bd_sf"/>
</dbReference>
<keyword evidence="2" id="KW-0238">DNA-binding</keyword>
<dbReference type="PANTHER" id="PTHR34293">
    <property type="entry name" value="HTH-TYPE TRANSCRIPTIONAL REGULATOR TRMBL2"/>
    <property type="match status" value="1"/>
</dbReference>
<keyword evidence="3" id="KW-1185">Reference proteome</keyword>
<dbReference type="Gene3D" id="1.10.10.10">
    <property type="entry name" value="Winged helix-like DNA-binding domain superfamily/Winged helix DNA-binding domain"/>
    <property type="match status" value="1"/>
</dbReference>
<dbReference type="RefSeq" id="WP_196924161.1">
    <property type="nucleotide sequence ID" value="NZ_JADOTY010000001.1"/>
</dbReference>
<sequence>MLEALGLTTIDQEAYETWLRNPSWTAAQVARHLGEKEDAVLASRAALIREGLLVDDPRRLGQLAPVVPDVVLAQRLADIEAAAARQRANAMRARVHLSAMMAAQLTGDGGGPGQRIRSWPLRQAKLDELVRGASREIVALQSHRPAVHGLTGASADLDRCALRRGVAIRALYPHGRLVHQDDLAYVGELVSEGGQVRTAADVAATAIVVDRVTAVLTTGHEGRLETVIVIDPAVSETLAALFESCWAHSQRLGGPDHTASAGGGLSDSDRRLLQLLALGVTDESAARSMGISVRTVRRHVSLLLDRLGAASRFQAGVQAAQRGWL</sequence>
<reference evidence="2 3" key="1">
    <citation type="submission" date="2020-11" db="EMBL/GenBank/DDBJ databases">
        <title>Sequencing the genomes of 1000 actinobacteria strains.</title>
        <authorList>
            <person name="Klenk H.-P."/>
        </authorList>
    </citation>
    <scope>NUCLEOTIDE SEQUENCE [LARGE SCALE GENOMIC DNA]</scope>
    <source>
        <strain evidence="2 3">DSM 101695</strain>
    </source>
</reference>
<evidence type="ECO:0000313" key="2">
    <source>
        <dbReference type="EMBL" id="MBG6105931.1"/>
    </source>
</evidence>
<dbReference type="SMART" id="SM00421">
    <property type="entry name" value="HTH_LUXR"/>
    <property type="match status" value="1"/>
</dbReference>
<dbReference type="InterPro" id="IPR016032">
    <property type="entry name" value="Sig_transdc_resp-reg_C-effctor"/>
</dbReference>
<gene>
    <name evidence="2" type="ORF">IW249_006345</name>
</gene>
<dbReference type="PRINTS" id="PR00038">
    <property type="entry name" value="HTHLUXR"/>
</dbReference>